<dbReference type="GO" id="GO:0033167">
    <property type="term" value="C:ARC complex"/>
    <property type="evidence" value="ECO:0007669"/>
    <property type="project" value="InterPro"/>
</dbReference>
<evidence type="ECO:0000256" key="1">
    <source>
        <dbReference type="SAM" id="MobiDB-lite"/>
    </source>
</evidence>
<keyword evidence="3" id="KW-1185">Reference proteome</keyword>
<evidence type="ECO:0000313" key="2">
    <source>
        <dbReference type="EMBL" id="KAK4463187.1"/>
    </source>
</evidence>
<name>A0AAV9HQK9_9PEZI</name>
<proteinExistence type="predicted"/>
<feature type="region of interest" description="Disordered" evidence="1">
    <location>
        <begin position="1"/>
        <end position="23"/>
    </location>
</feature>
<dbReference type="Pfam" id="PF09692">
    <property type="entry name" value="Arb1"/>
    <property type="match status" value="1"/>
</dbReference>
<dbReference type="EMBL" id="MU864962">
    <property type="protein sequence ID" value="KAK4463187.1"/>
    <property type="molecule type" value="Genomic_DNA"/>
</dbReference>
<reference evidence="2" key="1">
    <citation type="journal article" date="2023" name="Mol. Phylogenet. Evol.">
        <title>Genome-scale phylogeny and comparative genomics of the fungal order Sordariales.</title>
        <authorList>
            <person name="Hensen N."/>
            <person name="Bonometti L."/>
            <person name="Westerberg I."/>
            <person name="Brannstrom I.O."/>
            <person name="Guillou S."/>
            <person name="Cros-Aarteil S."/>
            <person name="Calhoun S."/>
            <person name="Haridas S."/>
            <person name="Kuo A."/>
            <person name="Mondo S."/>
            <person name="Pangilinan J."/>
            <person name="Riley R."/>
            <person name="LaButti K."/>
            <person name="Andreopoulos B."/>
            <person name="Lipzen A."/>
            <person name="Chen C."/>
            <person name="Yan M."/>
            <person name="Daum C."/>
            <person name="Ng V."/>
            <person name="Clum A."/>
            <person name="Steindorff A."/>
            <person name="Ohm R.A."/>
            <person name="Martin F."/>
            <person name="Silar P."/>
            <person name="Natvig D.O."/>
            <person name="Lalanne C."/>
            <person name="Gautier V."/>
            <person name="Ament-Velasquez S.L."/>
            <person name="Kruys A."/>
            <person name="Hutchinson M.I."/>
            <person name="Powell A.J."/>
            <person name="Barry K."/>
            <person name="Miller A.N."/>
            <person name="Grigoriev I.V."/>
            <person name="Debuchy R."/>
            <person name="Gladieux P."/>
            <person name="Hiltunen Thoren M."/>
            <person name="Johannesson H."/>
        </authorList>
    </citation>
    <scope>NUCLEOTIDE SEQUENCE</scope>
    <source>
        <strain evidence="2">PSN324</strain>
    </source>
</reference>
<protein>
    <submittedName>
        <fullName evidence="2">Argonaute complex, subunit Arb1</fullName>
    </submittedName>
</protein>
<dbReference type="Proteomes" id="UP001321749">
    <property type="component" value="Unassembled WGS sequence"/>
</dbReference>
<dbReference type="InterPro" id="IPR018606">
    <property type="entry name" value="Arb1"/>
</dbReference>
<dbReference type="GO" id="GO:0031047">
    <property type="term" value="P:regulatory ncRNA-mediated gene silencing"/>
    <property type="evidence" value="ECO:0007669"/>
    <property type="project" value="InterPro"/>
</dbReference>
<dbReference type="AlphaFoldDB" id="A0AAV9HQK9"/>
<feature type="region of interest" description="Disordered" evidence="1">
    <location>
        <begin position="418"/>
        <end position="443"/>
    </location>
</feature>
<sequence length="443" mass="49943">MVRAVVDEKKKKKKKKTSGKKKATGFEEYFCEPPMTPAEHEEEKTVIYPPHRSFVDRIEDCIQRYRARRRLDPERERLFSQYLTLGGIDATVRQFQSSAKIGPETLEDSSKTAIREMIADDVIHRGDEDPSCSRFYNPNFPEHWEVDFTGIASGFLSEHLVSTVGYDIEMIAMAADVVGNFLKYVTHHDVCPEYEQDISSALDVCERAVEESASILAIWDRLPSHFATCLRVLKCEGDDEQDIISAEGVSETVTHPHAVNTVAAVASILVPELAKAAAAQHDWKVVDTSSHSFEICKINLPDDAAKAKLQAINLYSPKYPNIEACGTFTANWITIEDGWDRPPLRSSIPLRVPEEIEFVVEESILSLLKVGMKLTLEVCTTSVGWRFIKSFKDIKPSYYTFLPQELMAGFKHPILSERPGPSVHDDQDEFNINEVPMGDVDED</sequence>
<gene>
    <name evidence="2" type="ORF">QBC42DRAFT_174089</name>
</gene>
<comment type="caution">
    <text evidence="2">The sequence shown here is derived from an EMBL/GenBank/DDBJ whole genome shotgun (WGS) entry which is preliminary data.</text>
</comment>
<feature type="compositionally biased region" description="Basic residues" evidence="1">
    <location>
        <begin position="10"/>
        <end position="23"/>
    </location>
</feature>
<evidence type="ECO:0000313" key="3">
    <source>
        <dbReference type="Proteomes" id="UP001321749"/>
    </source>
</evidence>
<reference evidence="2" key="2">
    <citation type="submission" date="2023-06" db="EMBL/GenBank/DDBJ databases">
        <authorList>
            <consortium name="Lawrence Berkeley National Laboratory"/>
            <person name="Mondo S.J."/>
            <person name="Hensen N."/>
            <person name="Bonometti L."/>
            <person name="Westerberg I."/>
            <person name="Brannstrom I.O."/>
            <person name="Guillou S."/>
            <person name="Cros-Aarteil S."/>
            <person name="Calhoun S."/>
            <person name="Haridas S."/>
            <person name="Kuo A."/>
            <person name="Pangilinan J."/>
            <person name="Riley R."/>
            <person name="Labutti K."/>
            <person name="Andreopoulos B."/>
            <person name="Lipzen A."/>
            <person name="Chen C."/>
            <person name="Yanf M."/>
            <person name="Daum C."/>
            <person name="Ng V."/>
            <person name="Clum A."/>
            <person name="Steindorff A."/>
            <person name="Ohm R."/>
            <person name="Martin F."/>
            <person name="Silar P."/>
            <person name="Natvig D."/>
            <person name="Lalanne C."/>
            <person name="Gautier V."/>
            <person name="Ament-Velasquez S.L."/>
            <person name="Kruys A."/>
            <person name="Hutchinson M.I."/>
            <person name="Powell A.J."/>
            <person name="Barry K."/>
            <person name="Miller A.N."/>
            <person name="Grigoriev I.V."/>
            <person name="Debuchy R."/>
            <person name="Gladieux P."/>
            <person name="Thoren M.H."/>
            <person name="Johannesson H."/>
        </authorList>
    </citation>
    <scope>NUCLEOTIDE SEQUENCE</scope>
    <source>
        <strain evidence="2">PSN324</strain>
    </source>
</reference>
<accession>A0AAV9HQK9</accession>
<organism evidence="2 3">
    <name type="scientific">Cladorrhinum samala</name>
    <dbReference type="NCBI Taxonomy" id="585594"/>
    <lineage>
        <taxon>Eukaryota</taxon>
        <taxon>Fungi</taxon>
        <taxon>Dikarya</taxon>
        <taxon>Ascomycota</taxon>
        <taxon>Pezizomycotina</taxon>
        <taxon>Sordariomycetes</taxon>
        <taxon>Sordariomycetidae</taxon>
        <taxon>Sordariales</taxon>
        <taxon>Podosporaceae</taxon>
        <taxon>Cladorrhinum</taxon>
    </lineage>
</organism>